<dbReference type="GO" id="GO:0016020">
    <property type="term" value="C:membrane"/>
    <property type="evidence" value="ECO:0007669"/>
    <property type="project" value="UniProtKB-SubCell"/>
</dbReference>
<dbReference type="EMBL" id="NESQ01000054">
    <property type="protein sequence ID" value="PUU80909.1"/>
    <property type="molecule type" value="Genomic_DNA"/>
</dbReference>
<protein>
    <recommendedName>
        <fullName evidence="8">AB hydrolase-1 domain-containing protein</fullName>
    </recommendedName>
</protein>
<dbReference type="OrthoDB" id="5086500at2759"/>
<dbReference type="Gene3D" id="3.40.50.1820">
    <property type="entry name" value="alpha/beta hydrolase"/>
    <property type="match status" value="1"/>
</dbReference>
<dbReference type="PANTHER" id="PTHR48182">
    <property type="entry name" value="PROTEIN SERAC1"/>
    <property type="match status" value="1"/>
</dbReference>
<feature type="domain" description="AB hydrolase-1" evidence="8">
    <location>
        <begin position="21"/>
        <end position="187"/>
    </location>
</feature>
<feature type="compositionally biased region" description="Pro residues" evidence="7">
    <location>
        <begin position="391"/>
        <end position="401"/>
    </location>
</feature>
<feature type="compositionally biased region" description="Low complexity" evidence="7">
    <location>
        <begin position="367"/>
        <end position="384"/>
    </location>
</feature>
<feature type="compositionally biased region" description="Basic and acidic residues" evidence="7">
    <location>
        <begin position="317"/>
        <end position="326"/>
    </location>
</feature>
<feature type="compositionally biased region" description="Basic and acidic residues" evidence="7">
    <location>
        <begin position="280"/>
        <end position="306"/>
    </location>
</feature>
<evidence type="ECO:0000256" key="7">
    <source>
        <dbReference type="SAM" id="MobiDB-lite"/>
    </source>
</evidence>
<sequence>MSADLGLALVSDPDGDHSADLVFIHGLGGHRSRTFTNKHSEFWPPWLTEAIPKGRVWTYGYNAKAILGSEDDLSLHATKLLRALVADDVGRKKGKSSNRDRSTRPVIFLAHSLGGIVVKKAMVIASSPGQSWSYLFSTAPAVIFMGTPHRGSYWAQRLFMATALSQAFLPRSEFLHVLRDRSPMLATLAEQFNSVWGRKQVLCFRETARVGGIGMIVEPKYAVTNCRKEIVIDVVNCDHHQICKPESMQSPLFLSIVSHVELFLKSSGPSSPGLRLPRIRSNDKRKADPTTKPVEKSKPVGKEKSARKAKSKGNPKGGKEKARPAEKVITVENVRPVISFKPPKPPKAPRNMLVKARPLPKPPKSRPIPQSSSQPAPQSASVRSLPIWTPSAPPPPPPPPTRSHSAPRAKKSEPGLLLRYLAGC</sequence>
<evidence type="ECO:0000313" key="9">
    <source>
        <dbReference type="EMBL" id="PUU80909.1"/>
    </source>
</evidence>
<dbReference type="InterPro" id="IPR029058">
    <property type="entry name" value="AB_hydrolase_fold"/>
</dbReference>
<keyword evidence="6" id="KW-0472">Membrane</keyword>
<reference evidence="9 10" key="1">
    <citation type="submission" date="2017-04" db="EMBL/GenBank/DDBJ databases">
        <title>Draft genome sequence of Tuber borchii Vittad., a whitish edible truffle.</title>
        <authorList>
            <consortium name="DOE Joint Genome Institute"/>
            <person name="Murat C."/>
            <person name="Kuo A."/>
            <person name="Barry K.W."/>
            <person name="Clum A."/>
            <person name="Dockter R.B."/>
            <person name="Fauchery L."/>
            <person name="Iotti M."/>
            <person name="Kohler A."/>
            <person name="Labutti K."/>
            <person name="Lindquist E.A."/>
            <person name="Lipzen A."/>
            <person name="Ohm R.A."/>
            <person name="Wang M."/>
            <person name="Grigoriev I.V."/>
            <person name="Zambonelli A."/>
            <person name="Martin F.M."/>
        </authorList>
    </citation>
    <scope>NUCLEOTIDE SEQUENCE [LARGE SCALE GENOMIC DNA]</scope>
    <source>
        <strain evidence="9 10">Tbo3840</strain>
    </source>
</reference>
<dbReference type="GO" id="GO:0005783">
    <property type="term" value="C:endoplasmic reticulum"/>
    <property type="evidence" value="ECO:0007669"/>
    <property type="project" value="UniProtKB-SubCell"/>
</dbReference>
<keyword evidence="4" id="KW-0256">Endoplasmic reticulum</keyword>
<evidence type="ECO:0000256" key="4">
    <source>
        <dbReference type="ARBA" id="ARBA00022824"/>
    </source>
</evidence>
<evidence type="ECO:0000259" key="8">
    <source>
        <dbReference type="Pfam" id="PF12697"/>
    </source>
</evidence>
<comment type="subcellular location">
    <subcellularLocation>
        <location evidence="2">Endoplasmic reticulum</location>
    </subcellularLocation>
    <subcellularLocation>
        <location evidence="3">Membrane</location>
    </subcellularLocation>
    <subcellularLocation>
        <location evidence="1">Mitochondrion</location>
    </subcellularLocation>
</comment>
<evidence type="ECO:0000256" key="6">
    <source>
        <dbReference type="ARBA" id="ARBA00023136"/>
    </source>
</evidence>
<dbReference type="InterPro" id="IPR000073">
    <property type="entry name" value="AB_hydrolase_1"/>
</dbReference>
<feature type="region of interest" description="Disordered" evidence="7">
    <location>
        <begin position="267"/>
        <end position="424"/>
    </location>
</feature>
<dbReference type="Pfam" id="PF12697">
    <property type="entry name" value="Abhydrolase_6"/>
    <property type="match status" value="1"/>
</dbReference>
<dbReference type="SUPFAM" id="SSF53474">
    <property type="entry name" value="alpha/beta-Hydrolases"/>
    <property type="match status" value="1"/>
</dbReference>
<evidence type="ECO:0000256" key="5">
    <source>
        <dbReference type="ARBA" id="ARBA00023128"/>
    </source>
</evidence>
<dbReference type="PANTHER" id="PTHR48182:SF2">
    <property type="entry name" value="PROTEIN SERAC1"/>
    <property type="match status" value="1"/>
</dbReference>
<dbReference type="AlphaFoldDB" id="A0A2T6ZZI6"/>
<gene>
    <name evidence="9" type="ORF">B9Z19DRAFT_1122839</name>
</gene>
<proteinExistence type="predicted"/>
<evidence type="ECO:0000256" key="1">
    <source>
        <dbReference type="ARBA" id="ARBA00004173"/>
    </source>
</evidence>
<keyword evidence="5" id="KW-0496">Mitochondrion</keyword>
<comment type="caution">
    <text evidence="9">The sequence shown here is derived from an EMBL/GenBank/DDBJ whole genome shotgun (WGS) entry which is preliminary data.</text>
</comment>
<accession>A0A2T6ZZI6</accession>
<evidence type="ECO:0000256" key="3">
    <source>
        <dbReference type="ARBA" id="ARBA00004370"/>
    </source>
</evidence>
<name>A0A2T6ZZI6_TUBBO</name>
<evidence type="ECO:0000256" key="2">
    <source>
        <dbReference type="ARBA" id="ARBA00004240"/>
    </source>
</evidence>
<dbReference type="GO" id="GO:0005739">
    <property type="term" value="C:mitochondrion"/>
    <property type="evidence" value="ECO:0007669"/>
    <property type="project" value="UniProtKB-SubCell"/>
</dbReference>
<feature type="compositionally biased region" description="Low complexity" evidence="7">
    <location>
        <begin position="267"/>
        <end position="276"/>
    </location>
</feature>
<organism evidence="9 10">
    <name type="scientific">Tuber borchii</name>
    <name type="common">White truffle</name>
    <dbReference type="NCBI Taxonomy" id="42251"/>
    <lineage>
        <taxon>Eukaryota</taxon>
        <taxon>Fungi</taxon>
        <taxon>Dikarya</taxon>
        <taxon>Ascomycota</taxon>
        <taxon>Pezizomycotina</taxon>
        <taxon>Pezizomycetes</taxon>
        <taxon>Pezizales</taxon>
        <taxon>Tuberaceae</taxon>
        <taxon>Tuber</taxon>
    </lineage>
</organism>
<evidence type="ECO:0000313" key="10">
    <source>
        <dbReference type="Proteomes" id="UP000244722"/>
    </source>
</evidence>
<dbReference type="InterPro" id="IPR052374">
    <property type="entry name" value="SERAC1"/>
</dbReference>
<keyword evidence="10" id="KW-1185">Reference proteome</keyword>
<dbReference type="Proteomes" id="UP000244722">
    <property type="component" value="Unassembled WGS sequence"/>
</dbReference>